<dbReference type="InterPro" id="IPR011990">
    <property type="entry name" value="TPR-like_helical_dom_sf"/>
</dbReference>
<protein>
    <recommendedName>
        <fullName evidence="3">Molecular chaperone DnaJ</fullName>
    </recommendedName>
</protein>
<accession>A0A4R6TAJ2</accession>
<dbReference type="Proteomes" id="UP000294535">
    <property type="component" value="Unassembled WGS sequence"/>
</dbReference>
<dbReference type="AlphaFoldDB" id="A0A4R6TAJ2"/>
<dbReference type="PANTHER" id="PTHR15852">
    <property type="entry name" value="PLASTID TRANSCRIPTIONALLY ACTIVE PROTEIN"/>
    <property type="match status" value="1"/>
</dbReference>
<dbReference type="PANTHER" id="PTHR15852:SF54">
    <property type="entry name" value="PROTEIN SSUH2 HOMOLOG"/>
    <property type="match status" value="1"/>
</dbReference>
<dbReference type="EMBL" id="SNYF01000005">
    <property type="protein sequence ID" value="TDQ18982.1"/>
    <property type="molecule type" value="Genomic_DNA"/>
</dbReference>
<name>A0A4R6TAJ2_9BACT</name>
<dbReference type="SUPFAM" id="SSF48452">
    <property type="entry name" value="TPR-like"/>
    <property type="match status" value="1"/>
</dbReference>
<keyword evidence="2" id="KW-1185">Reference proteome</keyword>
<gene>
    <name evidence="1" type="ORF">DFQ04_0793</name>
</gene>
<reference evidence="1 2" key="1">
    <citation type="submission" date="2019-03" db="EMBL/GenBank/DDBJ databases">
        <title>Genomic Encyclopedia of Type Strains, Phase III (KMG-III): the genomes of soil and plant-associated and newly described type strains.</title>
        <authorList>
            <person name="Whitman W."/>
        </authorList>
    </citation>
    <scope>NUCLEOTIDE SEQUENCE [LARGE SCALE GENOMIC DNA]</scope>
    <source>
        <strain evidence="1 2">CECT 8446</strain>
    </source>
</reference>
<evidence type="ECO:0000313" key="1">
    <source>
        <dbReference type="EMBL" id="TDQ18982.1"/>
    </source>
</evidence>
<organism evidence="1 2">
    <name type="scientific">Algoriphagus boseongensis</name>
    <dbReference type="NCBI Taxonomy" id="1442587"/>
    <lineage>
        <taxon>Bacteria</taxon>
        <taxon>Pseudomonadati</taxon>
        <taxon>Bacteroidota</taxon>
        <taxon>Cytophagia</taxon>
        <taxon>Cytophagales</taxon>
        <taxon>Cyclobacteriaceae</taxon>
        <taxon>Algoriphagus</taxon>
    </lineage>
</organism>
<proteinExistence type="predicted"/>
<evidence type="ECO:0008006" key="3">
    <source>
        <dbReference type="Google" id="ProtNLM"/>
    </source>
</evidence>
<sequence length="229" mass="25631">MLSKILIPTLFLLILLPFFGKAQVNLGQTDRWMKGALAAMERKDFETANSIFRNLIDSGLPLPEEMPYYFSETLFELGQYDNSQNFLNKYLELTGFNGQNYQGASELKKKLAKPIADIKACQLCDNRGYRFQTCFTCEGKKEIEQTCAYCKGKNVVGCSRCGATGMIKKINVFNIVEFYECERCSGKGRLTCPECQGSGKEVSDCKTCAGTGKLASDQICTHLPHTHED</sequence>
<dbReference type="RefSeq" id="WP_243739627.1">
    <property type="nucleotide sequence ID" value="NZ_SNYF01000005.1"/>
</dbReference>
<comment type="caution">
    <text evidence="1">The sequence shown here is derived from an EMBL/GenBank/DDBJ whole genome shotgun (WGS) entry which is preliminary data.</text>
</comment>
<evidence type="ECO:0000313" key="2">
    <source>
        <dbReference type="Proteomes" id="UP000294535"/>
    </source>
</evidence>